<protein>
    <submittedName>
        <fullName evidence="2">Uncharacterized protein</fullName>
    </submittedName>
</protein>
<proteinExistence type="predicted"/>
<name>A0A8X6G1G3_TRICU</name>
<evidence type="ECO:0000313" key="3">
    <source>
        <dbReference type="Proteomes" id="UP000887116"/>
    </source>
</evidence>
<dbReference type="AlphaFoldDB" id="A0A8X6G1G3"/>
<dbReference type="Proteomes" id="UP000887116">
    <property type="component" value="Unassembled WGS sequence"/>
</dbReference>
<dbReference type="EMBL" id="BMAO01034166">
    <property type="protein sequence ID" value="GFQ94465.1"/>
    <property type="molecule type" value="Genomic_DNA"/>
</dbReference>
<accession>A0A8X6G1G3</accession>
<gene>
    <name evidence="2" type="ORF">TNCT_584681</name>
</gene>
<feature type="compositionally biased region" description="Basic residues" evidence="1">
    <location>
        <begin position="23"/>
        <end position="36"/>
    </location>
</feature>
<dbReference type="OrthoDB" id="10314348at2759"/>
<sequence>MKISMDTFHLETVAGDTNSPPTRKNHSFSKRAAASRKHPRIVLILVAISATISEIPPPNGGTIRQSDTPLNVRLSPLKSQYFDDLVLRS</sequence>
<comment type="caution">
    <text evidence="2">The sequence shown here is derived from an EMBL/GenBank/DDBJ whole genome shotgun (WGS) entry which is preliminary data.</text>
</comment>
<organism evidence="2 3">
    <name type="scientific">Trichonephila clavata</name>
    <name type="common">Joro spider</name>
    <name type="synonym">Nephila clavata</name>
    <dbReference type="NCBI Taxonomy" id="2740835"/>
    <lineage>
        <taxon>Eukaryota</taxon>
        <taxon>Metazoa</taxon>
        <taxon>Ecdysozoa</taxon>
        <taxon>Arthropoda</taxon>
        <taxon>Chelicerata</taxon>
        <taxon>Arachnida</taxon>
        <taxon>Araneae</taxon>
        <taxon>Araneomorphae</taxon>
        <taxon>Entelegynae</taxon>
        <taxon>Araneoidea</taxon>
        <taxon>Nephilidae</taxon>
        <taxon>Trichonephila</taxon>
    </lineage>
</organism>
<reference evidence="2" key="1">
    <citation type="submission" date="2020-07" db="EMBL/GenBank/DDBJ databases">
        <title>Multicomponent nature underlies the extraordinary mechanical properties of spider dragline silk.</title>
        <authorList>
            <person name="Kono N."/>
            <person name="Nakamura H."/>
            <person name="Mori M."/>
            <person name="Yoshida Y."/>
            <person name="Ohtoshi R."/>
            <person name="Malay A.D."/>
            <person name="Moran D.A.P."/>
            <person name="Tomita M."/>
            <person name="Numata K."/>
            <person name="Arakawa K."/>
        </authorList>
    </citation>
    <scope>NUCLEOTIDE SEQUENCE</scope>
</reference>
<feature type="region of interest" description="Disordered" evidence="1">
    <location>
        <begin position="12"/>
        <end position="36"/>
    </location>
</feature>
<evidence type="ECO:0000313" key="2">
    <source>
        <dbReference type="EMBL" id="GFQ94465.1"/>
    </source>
</evidence>
<evidence type="ECO:0000256" key="1">
    <source>
        <dbReference type="SAM" id="MobiDB-lite"/>
    </source>
</evidence>
<keyword evidence="3" id="KW-1185">Reference proteome</keyword>